<organism evidence="1 2">
    <name type="scientific">Streptococcus pyogenes</name>
    <dbReference type="NCBI Taxonomy" id="1314"/>
    <lineage>
        <taxon>Bacteria</taxon>
        <taxon>Bacillati</taxon>
        <taxon>Bacillota</taxon>
        <taxon>Bacilli</taxon>
        <taxon>Lactobacillales</taxon>
        <taxon>Streptococcaceae</taxon>
        <taxon>Streptococcus</taxon>
    </lineage>
</organism>
<dbReference type="PRINTS" id="PR00313">
    <property type="entry name" value="CABNDNGRPT"/>
</dbReference>
<dbReference type="Proteomes" id="UP000324058">
    <property type="component" value="Unassembled WGS sequence"/>
</dbReference>
<proteinExistence type="predicted"/>
<sequence>MLDAIIANAPIGAGDQATYLIRALCGLDGIVSAAFDGDRAAYARAVVPRLVNIASETLRVVAIHIADGTAFLGTTAAEGINGTSGQDVFIGGGGGDALSGGAGSDIYVYAKQDGDLWIRDSG</sequence>
<feature type="non-terminal residue" evidence="1">
    <location>
        <position position="122"/>
    </location>
</feature>
<evidence type="ECO:0000313" key="2">
    <source>
        <dbReference type="Proteomes" id="UP000324058"/>
    </source>
</evidence>
<dbReference type="Gene3D" id="2.150.10.10">
    <property type="entry name" value="Serralysin-like metalloprotease, C-terminal"/>
    <property type="match status" value="1"/>
</dbReference>
<protein>
    <recommendedName>
        <fullName evidence="3">Calcium-binding protein</fullName>
    </recommendedName>
</protein>
<evidence type="ECO:0008006" key="3">
    <source>
        <dbReference type="Google" id="ProtNLM"/>
    </source>
</evidence>
<reference evidence="1 2" key="1">
    <citation type="submission" date="2019-02" db="EMBL/GenBank/DDBJ databases">
        <title>Novel genomic isolates of S. pyogenes and S. dysgalactiae subsp. equisimilis associated to necrotising fasciitis (NSTI).</title>
        <authorList>
            <person name="Barrantes I."/>
        </authorList>
    </citation>
    <scope>NUCLEOTIDE SEQUENCE [LARGE SCALE GENOMIC DNA]</scope>
    <source>
        <strain evidence="1 2">SPY2028</strain>
    </source>
</reference>
<accession>A0A5S4TE19</accession>
<dbReference type="InterPro" id="IPR011049">
    <property type="entry name" value="Serralysin-like_metalloprot_C"/>
</dbReference>
<comment type="caution">
    <text evidence="1">The sequence shown here is derived from an EMBL/GenBank/DDBJ whole genome shotgun (WGS) entry which is preliminary data.</text>
</comment>
<name>A0A5S4TE19_STRPY</name>
<gene>
    <name evidence="1" type="ORF">E0F66_11370</name>
</gene>
<dbReference type="EMBL" id="SJLL01000286">
    <property type="protein sequence ID" value="TYK94646.1"/>
    <property type="molecule type" value="Genomic_DNA"/>
</dbReference>
<dbReference type="SUPFAM" id="SSF51120">
    <property type="entry name" value="beta-Roll"/>
    <property type="match status" value="1"/>
</dbReference>
<dbReference type="AlphaFoldDB" id="A0A5S4TE19"/>
<evidence type="ECO:0000313" key="1">
    <source>
        <dbReference type="EMBL" id="TYK94646.1"/>
    </source>
</evidence>